<evidence type="ECO:0000313" key="4">
    <source>
        <dbReference type="Proteomes" id="UP000824118"/>
    </source>
</evidence>
<feature type="transmembrane region" description="Helical" evidence="2">
    <location>
        <begin position="124"/>
        <end position="145"/>
    </location>
</feature>
<reference evidence="3" key="2">
    <citation type="journal article" date="2021" name="PeerJ">
        <title>Extensive microbial diversity within the chicken gut microbiome revealed by metagenomics and culture.</title>
        <authorList>
            <person name="Gilroy R."/>
            <person name="Ravi A."/>
            <person name="Getino M."/>
            <person name="Pursley I."/>
            <person name="Horton D.L."/>
            <person name="Alikhan N.F."/>
            <person name="Baker D."/>
            <person name="Gharbi K."/>
            <person name="Hall N."/>
            <person name="Watson M."/>
            <person name="Adriaenssens E.M."/>
            <person name="Foster-Nyarko E."/>
            <person name="Jarju S."/>
            <person name="Secka A."/>
            <person name="Antonio M."/>
            <person name="Oren A."/>
            <person name="Chaudhuri R.R."/>
            <person name="La Ragione R."/>
            <person name="Hildebrand F."/>
            <person name="Pallen M.J."/>
        </authorList>
    </citation>
    <scope>NUCLEOTIDE SEQUENCE</scope>
    <source>
        <strain evidence="3">ChiGjej1B1-1684</strain>
    </source>
</reference>
<accession>A0A9D1LZK8</accession>
<feature type="region of interest" description="Disordered" evidence="1">
    <location>
        <begin position="1"/>
        <end position="20"/>
    </location>
</feature>
<evidence type="ECO:0000256" key="1">
    <source>
        <dbReference type="SAM" id="MobiDB-lite"/>
    </source>
</evidence>
<organism evidence="3 4">
    <name type="scientific">Candidatus Limousia pullorum</name>
    <dbReference type="NCBI Taxonomy" id="2840860"/>
    <lineage>
        <taxon>Bacteria</taxon>
        <taxon>Bacillati</taxon>
        <taxon>Bacillota</taxon>
        <taxon>Clostridia</taxon>
        <taxon>Eubacteriales</taxon>
        <taxon>Oscillospiraceae</taxon>
        <taxon>Oscillospiraceae incertae sedis</taxon>
        <taxon>Candidatus Limousia</taxon>
    </lineage>
</organism>
<reference evidence="3" key="1">
    <citation type="submission" date="2020-10" db="EMBL/GenBank/DDBJ databases">
        <authorList>
            <person name="Gilroy R."/>
        </authorList>
    </citation>
    <scope>NUCLEOTIDE SEQUENCE</scope>
    <source>
        <strain evidence="3">ChiGjej1B1-1684</strain>
    </source>
</reference>
<gene>
    <name evidence="3" type="ORF">IAD22_07745</name>
</gene>
<dbReference type="EMBL" id="DVNG01000115">
    <property type="protein sequence ID" value="HIU50889.1"/>
    <property type="molecule type" value="Genomic_DNA"/>
</dbReference>
<protein>
    <submittedName>
        <fullName evidence="3">Uncharacterized protein</fullName>
    </submittedName>
</protein>
<feature type="transmembrane region" description="Helical" evidence="2">
    <location>
        <begin position="88"/>
        <end position="112"/>
    </location>
</feature>
<evidence type="ECO:0000256" key="2">
    <source>
        <dbReference type="SAM" id="Phobius"/>
    </source>
</evidence>
<name>A0A9D1LZK8_9FIRM</name>
<dbReference type="Proteomes" id="UP000824118">
    <property type="component" value="Unassembled WGS sequence"/>
</dbReference>
<sequence>MNKSKQPPQSSKNRVQSKINNEEATLDKEIASFIDMVSFYETKNASDLEWGYKDPYVTQEQQNRDEQITELLTQYVQCYRNKVKQTRVYRWIIIIPSIAIIVSFAAVLIYFVCKIANSGKDLDMSNLVAFITSCISFVSLVIGLLKIITKYFFPENEEQYITTIVESIQKNDLENKKENSKNTKNTNFSTDD</sequence>
<keyword evidence="2" id="KW-1133">Transmembrane helix</keyword>
<dbReference type="AlphaFoldDB" id="A0A9D1LZK8"/>
<proteinExistence type="predicted"/>
<comment type="caution">
    <text evidence="3">The sequence shown here is derived from an EMBL/GenBank/DDBJ whole genome shotgun (WGS) entry which is preliminary data.</text>
</comment>
<evidence type="ECO:0000313" key="3">
    <source>
        <dbReference type="EMBL" id="HIU50889.1"/>
    </source>
</evidence>
<keyword evidence="2" id="KW-0472">Membrane</keyword>
<keyword evidence="2" id="KW-0812">Transmembrane</keyword>